<evidence type="ECO:0000313" key="5">
    <source>
        <dbReference type="EMBL" id="ABK99747.1"/>
    </source>
</evidence>
<dbReference type="GO" id="GO:0030001">
    <property type="term" value="P:metal ion transport"/>
    <property type="evidence" value="ECO:0007669"/>
    <property type="project" value="InterPro"/>
</dbReference>
<dbReference type="RefSeq" id="WP_011736008.1">
    <property type="nucleotide sequence ID" value="NC_008609.1"/>
</dbReference>
<sequence>MTHDSIHQENVTCSFRRALAALCLALIALLAACGGTDGPRTTPPADGRLRVVTTLFPLYDFARSIAGERAQVSMLLPPGMEPHSFEPRPDDMLRINSAGLFVYTNPVMEPWAARIIQGVDPNRVRVINAGQGAGYRTVTPDGDADGHEHGHQHAGALDPHIWLDLDNAQLMVDNILSGFTAADPVNAAYYRGNASALKSRLADLDRRYRGGLASCERREFLHGGHYAFGYLARRYNLAYRSLSGVSSESEPSAARMAAMVRHIRESGAQYLFAEELLSPRLTETLAAEAGVRVLRLHGGHNLALDDFRAGVTFISLMDRNLVNLQKGLACRPK</sequence>
<dbReference type="EMBL" id="CP000482">
    <property type="protein sequence ID" value="ABK99747.1"/>
    <property type="molecule type" value="Genomic_DNA"/>
</dbReference>
<gene>
    <name evidence="5" type="ordered locus">Ppro_2139</name>
</gene>
<dbReference type="Gene3D" id="3.40.50.1980">
    <property type="entry name" value="Nitrogenase molybdenum iron protein domain"/>
    <property type="match status" value="2"/>
</dbReference>
<dbReference type="OrthoDB" id="9810636at2"/>
<keyword evidence="6" id="KW-1185">Reference proteome</keyword>
<evidence type="ECO:0000256" key="1">
    <source>
        <dbReference type="ARBA" id="ARBA00011028"/>
    </source>
</evidence>
<organism evidence="5 6">
    <name type="scientific">Pelobacter propionicus (strain DSM 2379 / NBRC 103807 / OttBd1)</name>
    <dbReference type="NCBI Taxonomy" id="338966"/>
    <lineage>
        <taxon>Bacteria</taxon>
        <taxon>Pseudomonadati</taxon>
        <taxon>Thermodesulfobacteriota</taxon>
        <taxon>Desulfuromonadia</taxon>
        <taxon>Desulfuromonadales</taxon>
        <taxon>Desulfuromonadaceae</taxon>
        <taxon>Pelobacter</taxon>
    </lineage>
</organism>
<evidence type="ECO:0000256" key="3">
    <source>
        <dbReference type="ARBA" id="ARBA00022729"/>
    </source>
</evidence>
<proteinExistence type="inferred from homology"/>
<dbReference type="PRINTS" id="PR00690">
    <property type="entry name" value="ADHESNFAMILY"/>
</dbReference>
<dbReference type="HOGENOM" id="CLU_016838_1_0_7"/>
<reference evidence="5 6" key="1">
    <citation type="submission" date="2006-10" db="EMBL/GenBank/DDBJ databases">
        <title>Complete sequence of chromosome of Pelobacter propionicus DSM 2379.</title>
        <authorList>
            <consortium name="US DOE Joint Genome Institute"/>
            <person name="Copeland A."/>
            <person name="Lucas S."/>
            <person name="Lapidus A."/>
            <person name="Barry K."/>
            <person name="Detter J.C."/>
            <person name="Glavina del Rio T."/>
            <person name="Hammon N."/>
            <person name="Israni S."/>
            <person name="Dalin E."/>
            <person name="Tice H."/>
            <person name="Pitluck S."/>
            <person name="Saunders E."/>
            <person name="Brettin T."/>
            <person name="Bruce D."/>
            <person name="Han C."/>
            <person name="Tapia R."/>
            <person name="Schmutz J."/>
            <person name="Larimer F."/>
            <person name="Land M."/>
            <person name="Hauser L."/>
            <person name="Kyrpides N."/>
            <person name="Kim E."/>
            <person name="Lovley D."/>
            <person name="Richardson P."/>
        </authorList>
    </citation>
    <scope>NUCLEOTIDE SEQUENCE [LARGE SCALE GENOMIC DNA]</scope>
    <source>
        <strain evidence="6">DSM 2379 / NBRC 103807 / OttBd1</strain>
    </source>
</reference>
<dbReference type="KEGG" id="ppd:Ppro_2139"/>
<evidence type="ECO:0000256" key="4">
    <source>
        <dbReference type="RuleBase" id="RU003512"/>
    </source>
</evidence>
<accession>A1AQX7</accession>
<dbReference type="AlphaFoldDB" id="A1AQX7"/>
<dbReference type="InterPro" id="IPR006129">
    <property type="entry name" value="AdhesinB"/>
</dbReference>
<dbReference type="eggNOG" id="COG0803">
    <property type="taxonomic scope" value="Bacteria"/>
</dbReference>
<evidence type="ECO:0000256" key="2">
    <source>
        <dbReference type="ARBA" id="ARBA00022448"/>
    </source>
</evidence>
<dbReference type="InterPro" id="IPR006128">
    <property type="entry name" value="Lipoprotein_PsaA-like"/>
</dbReference>
<dbReference type="PANTHER" id="PTHR42953">
    <property type="entry name" value="HIGH-AFFINITY ZINC UPTAKE SYSTEM PROTEIN ZNUA-RELATED"/>
    <property type="match status" value="1"/>
</dbReference>
<protein>
    <submittedName>
        <fullName evidence="5">Periplasmic solute binding protein</fullName>
    </submittedName>
</protein>
<keyword evidence="2 4" id="KW-0813">Transport</keyword>
<name>A1AQX7_PELPD</name>
<dbReference type="GO" id="GO:0046872">
    <property type="term" value="F:metal ion binding"/>
    <property type="evidence" value="ECO:0007669"/>
    <property type="project" value="InterPro"/>
</dbReference>
<dbReference type="GO" id="GO:0007155">
    <property type="term" value="P:cell adhesion"/>
    <property type="evidence" value="ECO:0007669"/>
    <property type="project" value="InterPro"/>
</dbReference>
<dbReference type="PANTHER" id="PTHR42953:SF3">
    <property type="entry name" value="HIGH-AFFINITY ZINC UPTAKE SYSTEM PROTEIN ZNUA"/>
    <property type="match status" value="1"/>
</dbReference>
<dbReference type="Proteomes" id="UP000006732">
    <property type="component" value="Chromosome"/>
</dbReference>
<dbReference type="Pfam" id="PF01297">
    <property type="entry name" value="ZnuA"/>
    <property type="match status" value="1"/>
</dbReference>
<comment type="similarity">
    <text evidence="1 4">Belongs to the bacterial solute-binding protein 9 family.</text>
</comment>
<evidence type="ECO:0000313" key="6">
    <source>
        <dbReference type="Proteomes" id="UP000006732"/>
    </source>
</evidence>
<dbReference type="STRING" id="338966.Ppro_2139"/>
<dbReference type="InterPro" id="IPR006127">
    <property type="entry name" value="ZnuA-like"/>
</dbReference>
<keyword evidence="3" id="KW-0732">Signal</keyword>
<dbReference type="PRINTS" id="PR00691">
    <property type="entry name" value="ADHESINB"/>
</dbReference>
<dbReference type="SUPFAM" id="SSF53807">
    <property type="entry name" value="Helical backbone' metal receptor"/>
    <property type="match status" value="1"/>
</dbReference>
<dbReference type="InterPro" id="IPR050492">
    <property type="entry name" value="Bact_metal-bind_prot9"/>
</dbReference>